<dbReference type="Pfam" id="PF05199">
    <property type="entry name" value="GMC_oxred_C"/>
    <property type="match status" value="1"/>
</dbReference>
<dbReference type="PIRSF" id="PIRSF000137">
    <property type="entry name" value="Alcohol_oxidase"/>
    <property type="match status" value="1"/>
</dbReference>
<sequence>MTTITTAADTEVFDHLVIGGGTAGCIVAARLADRPGHPRVALVEWGPDDAAEPRAQTIRRWDEMVDSEYAVQHHSVPQTRGNSHIDHTRLHILGGCSTANTMISWLPFRGDLLEWERRGADGWGPDDLLPYASRLRTRISVIPPTDQNPRLARVIDAATAALDLERVIEWNDHDYRPGAGFFEIGYIPETNQRSSGSNAYRDLLTRASLRGDLTLLTGHRALRLTMTDATVTGAVIADADGAEWCIRARTTVLAAGAFETPRLLMLSGIGDPDVLRAAGVPVRVPLHGVGRGLQDHAEGIVVWETRGPVEAPSATGWDAGYLWGDDHADDPALADLPPVPQVATHIPREPWVEQLLRAGVALPEHIAGVAPNVARPRSRGRVWIDSADPDAELRIDFRYFTDPDGHDEQVLVQGVRNARQVARADPFAAEIVREVFPGPDVVSDADLSAAERAVHQTVYHPCGTCRIGADDDADSVLDSSLRVRGTTGLWVADASAFPTITSINPVITIMLLAERAADLIPRV</sequence>
<dbReference type="SUPFAM" id="SSF51905">
    <property type="entry name" value="FAD/NAD(P)-binding domain"/>
    <property type="match status" value="1"/>
</dbReference>
<evidence type="ECO:0000256" key="1">
    <source>
        <dbReference type="ARBA" id="ARBA00010790"/>
    </source>
</evidence>
<dbReference type="RefSeq" id="WP_158035452.1">
    <property type="nucleotide sequence ID" value="NZ_BAAAZV010000018.1"/>
</dbReference>
<protein>
    <submittedName>
        <fullName evidence="3">GMC family oxidoreductase</fullName>
    </submittedName>
</protein>
<dbReference type="AlphaFoldDB" id="A0A7C8BPA1"/>
<proteinExistence type="inferred from homology"/>
<comment type="similarity">
    <text evidence="1">Belongs to the GMC oxidoreductase family.</text>
</comment>
<dbReference type="EMBL" id="WBKA01000001">
    <property type="protein sequence ID" value="KAB1633650.1"/>
    <property type="molecule type" value="Genomic_DNA"/>
</dbReference>
<dbReference type="InterPro" id="IPR007867">
    <property type="entry name" value="GMC_OxRtase_C"/>
</dbReference>
<dbReference type="Proteomes" id="UP000481339">
    <property type="component" value="Unassembled WGS sequence"/>
</dbReference>
<feature type="domain" description="Glucose-methanol-choline oxidoreductase N-terminal" evidence="2">
    <location>
        <begin position="256"/>
        <end position="270"/>
    </location>
</feature>
<evidence type="ECO:0000313" key="3">
    <source>
        <dbReference type="EMBL" id="KAB1633650.1"/>
    </source>
</evidence>
<reference evidence="3 4" key="1">
    <citation type="submission" date="2019-09" db="EMBL/GenBank/DDBJ databases">
        <title>Phylogeny of genus Pseudoclavibacter and closely related genus.</title>
        <authorList>
            <person name="Li Y."/>
        </authorList>
    </citation>
    <scope>NUCLEOTIDE SEQUENCE [LARGE SCALE GENOMIC DNA]</scope>
    <source>
        <strain evidence="3 4">JCM 16921</strain>
    </source>
</reference>
<dbReference type="GO" id="GO:0016614">
    <property type="term" value="F:oxidoreductase activity, acting on CH-OH group of donors"/>
    <property type="evidence" value="ECO:0007669"/>
    <property type="project" value="InterPro"/>
</dbReference>
<dbReference type="PROSITE" id="PS00624">
    <property type="entry name" value="GMC_OXRED_2"/>
    <property type="match status" value="1"/>
</dbReference>
<dbReference type="Gene3D" id="3.50.50.60">
    <property type="entry name" value="FAD/NAD(P)-binding domain"/>
    <property type="match status" value="1"/>
</dbReference>
<dbReference type="InterPro" id="IPR012132">
    <property type="entry name" value="GMC_OxRdtase"/>
</dbReference>
<dbReference type="OrthoDB" id="9785276at2"/>
<dbReference type="InterPro" id="IPR036188">
    <property type="entry name" value="FAD/NAD-bd_sf"/>
</dbReference>
<gene>
    <name evidence="3" type="ORF">F8O02_01615</name>
</gene>
<evidence type="ECO:0000313" key="4">
    <source>
        <dbReference type="Proteomes" id="UP000481339"/>
    </source>
</evidence>
<keyword evidence="4" id="KW-1185">Reference proteome</keyword>
<dbReference type="Pfam" id="PF00732">
    <property type="entry name" value="GMC_oxred_N"/>
    <property type="match status" value="1"/>
</dbReference>
<dbReference type="InterPro" id="IPR000172">
    <property type="entry name" value="GMC_OxRdtase_N"/>
</dbReference>
<dbReference type="Gene3D" id="3.30.410.40">
    <property type="match status" value="1"/>
</dbReference>
<organism evidence="3 4">
    <name type="scientific">Pseudoclavibacter caeni</name>
    <dbReference type="NCBI Taxonomy" id="908846"/>
    <lineage>
        <taxon>Bacteria</taxon>
        <taxon>Bacillati</taxon>
        <taxon>Actinomycetota</taxon>
        <taxon>Actinomycetes</taxon>
        <taxon>Micrococcales</taxon>
        <taxon>Microbacteriaceae</taxon>
        <taxon>Pseudoclavibacter</taxon>
    </lineage>
</organism>
<accession>A0A7C8BPA1</accession>
<dbReference type="PANTHER" id="PTHR11552:SF152">
    <property type="entry name" value="OXIDASE (CODA), PUTATIVE (AFU_ORTHOLOGUE AFUA_8G04090)-RELATED"/>
    <property type="match status" value="1"/>
</dbReference>
<dbReference type="GO" id="GO:0050660">
    <property type="term" value="F:flavin adenine dinucleotide binding"/>
    <property type="evidence" value="ECO:0007669"/>
    <property type="project" value="InterPro"/>
</dbReference>
<evidence type="ECO:0000259" key="2">
    <source>
        <dbReference type="PROSITE" id="PS00624"/>
    </source>
</evidence>
<name>A0A7C8BPA1_9MICO</name>
<dbReference type="SUPFAM" id="SSF54373">
    <property type="entry name" value="FAD-linked reductases, C-terminal domain"/>
    <property type="match status" value="1"/>
</dbReference>
<dbReference type="PANTHER" id="PTHR11552">
    <property type="entry name" value="GLUCOSE-METHANOL-CHOLINE GMC OXIDOREDUCTASE"/>
    <property type="match status" value="1"/>
</dbReference>
<comment type="caution">
    <text evidence="3">The sequence shown here is derived from an EMBL/GenBank/DDBJ whole genome shotgun (WGS) entry which is preliminary data.</text>
</comment>